<dbReference type="GO" id="GO:0017065">
    <property type="term" value="F:single-strand selective uracil DNA N-glycosylase activity"/>
    <property type="evidence" value="ECO:0007669"/>
    <property type="project" value="InterPro"/>
</dbReference>
<keyword evidence="2" id="KW-0378">Hydrolase</keyword>
<organism evidence="5">
    <name type="scientific">marine metagenome</name>
    <dbReference type="NCBI Taxonomy" id="408172"/>
    <lineage>
        <taxon>unclassified sequences</taxon>
        <taxon>metagenomes</taxon>
        <taxon>ecological metagenomes</taxon>
    </lineage>
</organism>
<dbReference type="PANTHER" id="PTHR13235:SF2">
    <property type="entry name" value="SINGLE-STRAND SELECTIVE MONOFUNCTIONAL URACIL DNA GLYCOSYLASE"/>
    <property type="match status" value="1"/>
</dbReference>
<dbReference type="InterPro" id="IPR039134">
    <property type="entry name" value="SMUG1"/>
</dbReference>
<evidence type="ECO:0000256" key="4">
    <source>
        <dbReference type="ARBA" id="ARBA00023204"/>
    </source>
</evidence>
<keyword evidence="3" id="KW-0238">DNA-binding</keyword>
<evidence type="ECO:0000256" key="3">
    <source>
        <dbReference type="ARBA" id="ARBA00023125"/>
    </source>
</evidence>
<name>A0A382BG78_9ZZZZ</name>
<feature type="non-terminal residue" evidence="5">
    <location>
        <position position="81"/>
    </location>
</feature>
<protein>
    <recommendedName>
        <fullName evidence="6">Uracil-DNA glycosylase-like domain-containing protein</fullName>
    </recommendedName>
</protein>
<evidence type="ECO:0000313" key="5">
    <source>
        <dbReference type="EMBL" id="SVB12282.1"/>
    </source>
</evidence>
<evidence type="ECO:0000256" key="1">
    <source>
        <dbReference type="ARBA" id="ARBA00022763"/>
    </source>
</evidence>
<dbReference type="PANTHER" id="PTHR13235">
    <property type="entry name" value="SINGLE-STRAND SELECTIVE MONOFUNCTIONAL URACIL DNA GLYCOSYLASE"/>
    <property type="match status" value="1"/>
</dbReference>
<proteinExistence type="predicted"/>
<reference evidence="5" key="1">
    <citation type="submission" date="2018-05" db="EMBL/GenBank/DDBJ databases">
        <authorList>
            <person name="Lanie J.A."/>
            <person name="Ng W.-L."/>
            <person name="Kazmierczak K.M."/>
            <person name="Andrzejewski T.M."/>
            <person name="Davidsen T.M."/>
            <person name="Wayne K.J."/>
            <person name="Tettelin H."/>
            <person name="Glass J.I."/>
            <person name="Rusch D."/>
            <person name="Podicherti R."/>
            <person name="Tsui H.-C.T."/>
            <person name="Winkler M.E."/>
        </authorList>
    </citation>
    <scope>NUCLEOTIDE SEQUENCE</scope>
</reference>
<dbReference type="GO" id="GO:0000703">
    <property type="term" value="F:oxidized pyrimidine nucleobase lesion DNA N-glycosylase activity"/>
    <property type="evidence" value="ECO:0007669"/>
    <property type="project" value="TreeGrafter"/>
</dbReference>
<dbReference type="GO" id="GO:0006284">
    <property type="term" value="P:base-excision repair"/>
    <property type="evidence" value="ECO:0007669"/>
    <property type="project" value="InterPro"/>
</dbReference>
<dbReference type="AlphaFoldDB" id="A0A382BG78"/>
<dbReference type="GO" id="GO:0003677">
    <property type="term" value="F:DNA binding"/>
    <property type="evidence" value="ECO:0007669"/>
    <property type="project" value="UniProtKB-KW"/>
</dbReference>
<dbReference type="InterPro" id="IPR036895">
    <property type="entry name" value="Uracil-DNA_glycosylase-like_sf"/>
</dbReference>
<gene>
    <name evidence="5" type="ORF">METZ01_LOCUS165136</name>
</gene>
<dbReference type="Gene3D" id="3.40.470.10">
    <property type="entry name" value="Uracil-DNA glycosylase-like domain"/>
    <property type="match status" value="1"/>
</dbReference>
<keyword evidence="1" id="KW-0227">DNA damage</keyword>
<sequence length="81" mass="8590">VSVSKNITAAAHKLSAACNTLNFGEPVTHVYNPLEYAWAAHEQYISRAASGKKKVVFLGMNPGPFGMAQTGVPFGEIAAVR</sequence>
<evidence type="ECO:0000256" key="2">
    <source>
        <dbReference type="ARBA" id="ARBA00022801"/>
    </source>
</evidence>
<accession>A0A382BG78</accession>
<dbReference type="EMBL" id="UINC01029484">
    <property type="protein sequence ID" value="SVB12282.1"/>
    <property type="molecule type" value="Genomic_DNA"/>
</dbReference>
<evidence type="ECO:0008006" key="6">
    <source>
        <dbReference type="Google" id="ProtNLM"/>
    </source>
</evidence>
<feature type="non-terminal residue" evidence="5">
    <location>
        <position position="1"/>
    </location>
</feature>
<keyword evidence="4" id="KW-0234">DNA repair</keyword>
<dbReference type="SUPFAM" id="SSF52141">
    <property type="entry name" value="Uracil-DNA glycosylase-like"/>
    <property type="match status" value="1"/>
</dbReference>